<reference evidence="1" key="1">
    <citation type="submission" date="2021-06" db="EMBL/GenBank/DDBJ databases">
        <authorList>
            <person name="Hodson N. C."/>
            <person name="Mongue J. A."/>
            <person name="Jaron S. K."/>
        </authorList>
    </citation>
    <scope>NUCLEOTIDE SEQUENCE</scope>
</reference>
<comment type="caution">
    <text evidence="1">The sequence shown here is derived from an EMBL/GenBank/DDBJ whole genome shotgun (WGS) entry which is preliminary data.</text>
</comment>
<keyword evidence="2" id="KW-1185">Reference proteome</keyword>
<name>A0A8J2KDT6_9HEXA</name>
<evidence type="ECO:0000313" key="2">
    <source>
        <dbReference type="Proteomes" id="UP000708208"/>
    </source>
</evidence>
<dbReference type="OrthoDB" id="45365at2759"/>
<proteinExistence type="predicted"/>
<protein>
    <submittedName>
        <fullName evidence="1">Uncharacterized protein</fullName>
    </submittedName>
</protein>
<sequence length="85" mass="10065">YRWCRAQPERTQGLGSKIYAIIGVAIYKIRFPLMTPREFQTVIQSGILKQGEIDDLKNNFHRNTMFMNRRRKNICSCRSNKIPVF</sequence>
<evidence type="ECO:0000313" key="1">
    <source>
        <dbReference type="EMBL" id="CAG7734338.1"/>
    </source>
</evidence>
<accession>A0A8J2KDT6</accession>
<dbReference type="AlphaFoldDB" id="A0A8J2KDT6"/>
<gene>
    <name evidence="1" type="ORF">AFUS01_LOCUS22734</name>
</gene>
<organism evidence="1 2">
    <name type="scientific">Allacma fusca</name>
    <dbReference type="NCBI Taxonomy" id="39272"/>
    <lineage>
        <taxon>Eukaryota</taxon>
        <taxon>Metazoa</taxon>
        <taxon>Ecdysozoa</taxon>
        <taxon>Arthropoda</taxon>
        <taxon>Hexapoda</taxon>
        <taxon>Collembola</taxon>
        <taxon>Symphypleona</taxon>
        <taxon>Sminthuridae</taxon>
        <taxon>Allacma</taxon>
    </lineage>
</organism>
<feature type="non-terminal residue" evidence="1">
    <location>
        <position position="1"/>
    </location>
</feature>
<dbReference type="EMBL" id="CAJVCH010267264">
    <property type="protein sequence ID" value="CAG7734338.1"/>
    <property type="molecule type" value="Genomic_DNA"/>
</dbReference>
<dbReference type="Proteomes" id="UP000708208">
    <property type="component" value="Unassembled WGS sequence"/>
</dbReference>